<sequence length="79" mass="8758">MLTAAFIVKSSTLDTALIGAVFTQEPPLDKEPDQNKESTNHLLKFGFDEDDVLKALGTLNMEKSTGPDELYPKILRHIV</sequence>
<evidence type="ECO:0000313" key="2">
    <source>
        <dbReference type="Proteomes" id="UP000277204"/>
    </source>
</evidence>
<dbReference type="Proteomes" id="UP000277204">
    <property type="component" value="Unassembled WGS sequence"/>
</dbReference>
<gene>
    <name evidence="1" type="ORF">SMRZ_LOCUS23736</name>
</gene>
<proteinExistence type="predicted"/>
<keyword evidence="2" id="KW-1185">Reference proteome</keyword>
<protein>
    <submittedName>
        <fullName evidence="1">Uncharacterized protein</fullName>
    </submittedName>
</protein>
<accession>A0A183N611</accession>
<dbReference type="EMBL" id="UZAI01019901">
    <property type="protein sequence ID" value="VDP48444.1"/>
    <property type="molecule type" value="Genomic_DNA"/>
</dbReference>
<organism evidence="1 2">
    <name type="scientific">Schistosoma margrebowiei</name>
    <dbReference type="NCBI Taxonomy" id="48269"/>
    <lineage>
        <taxon>Eukaryota</taxon>
        <taxon>Metazoa</taxon>
        <taxon>Spiralia</taxon>
        <taxon>Lophotrochozoa</taxon>
        <taxon>Platyhelminthes</taxon>
        <taxon>Trematoda</taxon>
        <taxon>Digenea</taxon>
        <taxon>Strigeidida</taxon>
        <taxon>Schistosomatoidea</taxon>
        <taxon>Schistosomatidae</taxon>
        <taxon>Schistosoma</taxon>
    </lineage>
</organism>
<name>A0A183N611_9TREM</name>
<reference evidence="1 2" key="1">
    <citation type="submission" date="2018-11" db="EMBL/GenBank/DDBJ databases">
        <authorList>
            <consortium name="Pathogen Informatics"/>
        </authorList>
    </citation>
    <scope>NUCLEOTIDE SEQUENCE [LARGE SCALE GENOMIC DNA]</scope>
    <source>
        <strain evidence="1 2">Zambia</strain>
    </source>
</reference>
<evidence type="ECO:0000313" key="1">
    <source>
        <dbReference type="EMBL" id="VDP48444.1"/>
    </source>
</evidence>
<dbReference type="AlphaFoldDB" id="A0A183N611"/>